<accession>A0AAW1NKQ5</accession>
<dbReference type="AlphaFoldDB" id="A0AAW1NKQ5"/>
<dbReference type="Proteomes" id="UP001458880">
    <property type="component" value="Unassembled WGS sequence"/>
</dbReference>
<keyword evidence="3" id="KW-1185">Reference proteome</keyword>
<sequence length="66" mass="6983">MNPENIAGVFTLHEQLSSPSNPENIAGVFTLHEQLSSPSPPPPPIKTAETVPRSAPGTVLRRANAI</sequence>
<dbReference type="EMBL" id="JASPKY010000002">
    <property type="protein sequence ID" value="KAK9759110.1"/>
    <property type="molecule type" value="Genomic_DNA"/>
</dbReference>
<name>A0AAW1NKQ5_POPJA</name>
<organism evidence="2 3">
    <name type="scientific">Popillia japonica</name>
    <name type="common">Japanese beetle</name>
    <dbReference type="NCBI Taxonomy" id="7064"/>
    <lineage>
        <taxon>Eukaryota</taxon>
        <taxon>Metazoa</taxon>
        <taxon>Ecdysozoa</taxon>
        <taxon>Arthropoda</taxon>
        <taxon>Hexapoda</taxon>
        <taxon>Insecta</taxon>
        <taxon>Pterygota</taxon>
        <taxon>Neoptera</taxon>
        <taxon>Endopterygota</taxon>
        <taxon>Coleoptera</taxon>
        <taxon>Polyphaga</taxon>
        <taxon>Scarabaeiformia</taxon>
        <taxon>Scarabaeidae</taxon>
        <taxon>Rutelinae</taxon>
        <taxon>Popillia</taxon>
    </lineage>
</organism>
<feature type="region of interest" description="Disordered" evidence="1">
    <location>
        <begin position="33"/>
        <end position="66"/>
    </location>
</feature>
<evidence type="ECO:0000256" key="1">
    <source>
        <dbReference type="SAM" id="MobiDB-lite"/>
    </source>
</evidence>
<evidence type="ECO:0000313" key="2">
    <source>
        <dbReference type="EMBL" id="KAK9759110.1"/>
    </source>
</evidence>
<comment type="caution">
    <text evidence="2">The sequence shown here is derived from an EMBL/GenBank/DDBJ whole genome shotgun (WGS) entry which is preliminary data.</text>
</comment>
<reference evidence="2 3" key="1">
    <citation type="journal article" date="2024" name="BMC Genomics">
        <title>De novo assembly and annotation of Popillia japonica's genome with initial clues to its potential as an invasive pest.</title>
        <authorList>
            <person name="Cucini C."/>
            <person name="Boschi S."/>
            <person name="Funari R."/>
            <person name="Cardaioli E."/>
            <person name="Iannotti N."/>
            <person name="Marturano G."/>
            <person name="Paoli F."/>
            <person name="Bruttini M."/>
            <person name="Carapelli A."/>
            <person name="Frati F."/>
            <person name="Nardi F."/>
        </authorList>
    </citation>
    <scope>NUCLEOTIDE SEQUENCE [LARGE SCALE GENOMIC DNA]</scope>
    <source>
        <strain evidence="2">DMR45628</strain>
    </source>
</reference>
<protein>
    <submittedName>
        <fullName evidence="2">Uncharacterized protein</fullName>
    </submittedName>
</protein>
<evidence type="ECO:0000313" key="3">
    <source>
        <dbReference type="Proteomes" id="UP001458880"/>
    </source>
</evidence>
<gene>
    <name evidence="2" type="ORF">QE152_g303</name>
</gene>
<proteinExistence type="predicted"/>